<organism evidence="1 2">
    <name type="scientific">Thioploca ingrica</name>
    <dbReference type="NCBI Taxonomy" id="40754"/>
    <lineage>
        <taxon>Bacteria</taxon>
        <taxon>Pseudomonadati</taxon>
        <taxon>Pseudomonadota</taxon>
        <taxon>Gammaproteobacteria</taxon>
        <taxon>Thiotrichales</taxon>
        <taxon>Thiotrichaceae</taxon>
        <taxon>Thioploca</taxon>
    </lineage>
</organism>
<proteinExistence type="predicted"/>
<sequence length="199" mass="23022">MKAKKRFSQFTLTQALQILNQHEIAEWRIPFKARLPSSLYTETITRLSKYFDLSLSESAKSVLIDAILLESISYFEQLKIWKAAKLQSETLQGVADYLVAPQGKVYQTPFLCVVEAKKDDFEQGLAQCLLEMYVCLQNNTQPINIFGIVTNATVWQFYQLDPQQHIYESPTYTTTHINEVLGILDWIFEQCSHHLTKYS</sequence>
<dbReference type="HOGENOM" id="CLU_1303163_0_0_6"/>
<dbReference type="Proteomes" id="UP000031623">
    <property type="component" value="Chromosome"/>
</dbReference>
<gene>
    <name evidence="1" type="ORF">THII_3684</name>
</gene>
<protein>
    <recommendedName>
        <fullName evidence="3">Type I restriction enzyme R protein N-terminal domain-containing protein</fullName>
    </recommendedName>
</protein>
<accession>A0A090BW48</accession>
<dbReference type="EMBL" id="AP014633">
    <property type="protein sequence ID" value="BAP57981.1"/>
    <property type="molecule type" value="Genomic_DNA"/>
</dbReference>
<evidence type="ECO:0008006" key="3">
    <source>
        <dbReference type="Google" id="ProtNLM"/>
    </source>
</evidence>
<dbReference type="KEGG" id="tig:THII_3684"/>
<reference evidence="1" key="1">
    <citation type="journal article" date="2014" name="ISME J.">
        <title>Ecophysiology of Thioploca ingrica as revealed by the complete genome sequence supplemented with proteomic evidence.</title>
        <authorList>
            <person name="Kojima H."/>
            <person name="Ogura Y."/>
            <person name="Yamamoto N."/>
            <person name="Togashi T."/>
            <person name="Mori H."/>
            <person name="Watanabe T."/>
            <person name="Nemoto F."/>
            <person name="Kurokawa K."/>
            <person name="Hayashi T."/>
            <person name="Fukui M."/>
        </authorList>
    </citation>
    <scope>NUCLEOTIDE SEQUENCE [LARGE SCALE GENOMIC DNA]</scope>
</reference>
<evidence type="ECO:0000313" key="1">
    <source>
        <dbReference type="EMBL" id="BAP57981.1"/>
    </source>
</evidence>
<dbReference type="STRING" id="40754.THII_3684"/>
<keyword evidence="2" id="KW-1185">Reference proteome</keyword>
<evidence type="ECO:0000313" key="2">
    <source>
        <dbReference type="Proteomes" id="UP000031623"/>
    </source>
</evidence>
<dbReference type="AlphaFoldDB" id="A0A090BW48"/>
<dbReference type="OrthoDB" id="518124at2"/>
<name>A0A090BW48_9GAMM</name>